<evidence type="ECO:0000313" key="1">
    <source>
        <dbReference type="EMBL" id="OGC58099.1"/>
    </source>
</evidence>
<reference evidence="1 2" key="1">
    <citation type="journal article" date="2016" name="Nat. Commun.">
        <title>Thousands of microbial genomes shed light on interconnected biogeochemical processes in an aquifer system.</title>
        <authorList>
            <person name="Anantharaman K."/>
            <person name="Brown C.T."/>
            <person name="Hug L.A."/>
            <person name="Sharon I."/>
            <person name="Castelle C.J."/>
            <person name="Probst A.J."/>
            <person name="Thomas B.C."/>
            <person name="Singh A."/>
            <person name="Wilkins M.J."/>
            <person name="Karaoz U."/>
            <person name="Brodie E.L."/>
            <person name="Williams K.H."/>
            <person name="Hubbard S.S."/>
            <person name="Banfield J.F."/>
        </authorList>
    </citation>
    <scope>NUCLEOTIDE SEQUENCE [LARGE SCALE GENOMIC DNA]</scope>
</reference>
<dbReference type="EMBL" id="MEVK01000043">
    <property type="protein sequence ID" value="OGC58099.1"/>
    <property type="molecule type" value="Genomic_DNA"/>
</dbReference>
<evidence type="ECO:0008006" key="3">
    <source>
        <dbReference type="Google" id="ProtNLM"/>
    </source>
</evidence>
<evidence type="ECO:0000313" key="2">
    <source>
        <dbReference type="Proteomes" id="UP000178964"/>
    </source>
</evidence>
<dbReference type="Gene3D" id="3.40.50.1000">
    <property type="entry name" value="HAD superfamily/HAD-like"/>
    <property type="match status" value="1"/>
</dbReference>
<proteinExistence type="predicted"/>
<dbReference type="Proteomes" id="UP000178964">
    <property type="component" value="Unassembled WGS sequence"/>
</dbReference>
<sequence length="176" mass="20402">MGRTYKLEGSKTAILKILIFTEGTILMHKGAVGHDRSTVIKQVMEHNQSVNNYAEYVPIGNSVEKIRRWQKQGAKIYYVTSRKTDVQLNDIRFTLKKYQFPKGPLEYRKTDEEYKDVVERLMPDIFIEDDCESIGGKKEMTYPQINRDSKEKITSVVVQEFGGLDHLPDEIVKLKN</sequence>
<dbReference type="InterPro" id="IPR023214">
    <property type="entry name" value="HAD_sf"/>
</dbReference>
<comment type="caution">
    <text evidence="1">The sequence shown here is derived from an EMBL/GenBank/DDBJ whole genome shotgun (WGS) entry which is preliminary data.</text>
</comment>
<dbReference type="SUPFAM" id="SSF56784">
    <property type="entry name" value="HAD-like"/>
    <property type="match status" value="1"/>
</dbReference>
<dbReference type="InterPro" id="IPR036412">
    <property type="entry name" value="HAD-like_sf"/>
</dbReference>
<name>A0A1F4VLQ4_UNCKA</name>
<gene>
    <name evidence="1" type="ORF">A3A70_00255</name>
</gene>
<protein>
    <recommendedName>
        <fullName evidence="3">FCP1 homology domain-containing protein</fullName>
    </recommendedName>
</protein>
<organism evidence="1 2">
    <name type="scientific">candidate division WWE3 bacterium RIFCSPLOWO2_01_FULL_42_11</name>
    <dbReference type="NCBI Taxonomy" id="1802627"/>
    <lineage>
        <taxon>Bacteria</taxon>
        <taxon>Katanobacteria</taxon>
    </lineage>
</organism>
<dbReference type="AlphaFoldDB" id="A0A1F4VLQ4"/>
<accession>A0A1F4VLQ4</accession>